<reference evidence="15" key="1">
    <citation type="journal article" date="2019" name="Int. J. Syst. Evol. Microbiol.">
        <title>The Global Catalogue of Microorganisms (GCM) 10K type strain sequencing project: providing services to taxonomists for standard genome sequencing and annotation.</title>
        <authorList>
            <consortium name="The Broad Institute Genomics Platform"/>
            <consortium name="The Broad Institute Genome Sequencing Center for Infectious Disease"/>
            <person name="Wu L."/>
            <person name="Ma J."/>
        </authorList>
    </citation>
    <scope>NUCLEOTIDE SEQUENCE [LARGE SCALE GENOMIC DNA]</scope>
    <source>
        <strain evidence="15">SHR3</strain>
    </source>
</reference>
<evidence type="ECO:0000256" key="2">
    <source>
        <dbReference type="ARBA" id="ARBA00005810"/>
    </source>
</evidence>
<evidence type="ECO:0000259" key="13">
    <source>
        <dbReference type="PROSITE" id="PS00794"/>
    </source>
</evidence>
<dbReference type="RefSeq" id="WP_096445727.1">
    <property type="nucleotide sequence ID" value="NZ_JBHSOG010000008.1"/>
</dbReference>
<dbReference type="NCBIfam" id="TIGR01498">
    <property type="entry name" value="folK"/>
    <property type="match status" value="1"/>
</dbReference>
<sequence>MSTQARVRAYIAFGANLGDPAAAFRLAVERLAALPRTRIAAQSSLYRSAPVGVAGDHPDYINAVIALDTGLTPQALLAALLAIEHEGGRTRPARLAPRTMDLDLLLHGDAVIDEPGLVVPHPRMHERAFVLQPLAEIAADTVIPGHGAVLALLAGVGDQNVVRL</sequence>
<dbReference type="PANTHER" id="PTHR43071">
    <property type="entry name" value="2-AMINO-4-HYDROXY-6-HYDROXYMETHYLDIHYDROPTERIDINE PYROPHOSPHOKINASE"/>
    <property type="match status" value="1"/>
</dbReference>
<feature type="domain" description="7,8-dihydro-6-hydroxymethylpterin-pyrophosphokinase" evidence="13">
    <location>
        <begin position="94"/>
        <end position="105"/>
    </location>
</feature>
<comment type="function">
    <text evidence="10">Catalyzes the transfer of pyrophosphate from adenosine triphosphate (ATP) to 6-hydroxymethyl-7,8-dihydropterin, an enzymatic step in folate biosynthesis pathway.</text>
</comment>
<dbReference type="PANTHER" id="PTHR43071:SF1">
    <property type="entry name" value="2-AMINO-4-HYDROXY-6-HYDROXYMETHYLDIHYDROPTERIDINE PYROPHOSPHOKINASE"/>
    <property type="match status" value="1"/>
</dbReference>
<evidence type="ECO:0000256" key="4">
    <source>
        <dbReference type="ARBA" id="ARBA00016218"/>
    </source>
</evidence>
<evidence type="ECO:0000256" key="5">
    <source>
        <dbReference type="ARBA" id="ARBA00022679"/>
    </source>
</evidence>
<keyword evidence="15" id="KW-1185">Reference proteome</keyword>
<keyword evidence="6" id="KW-0547">Nucleotide-binding</keyword>
<dbReference type="EC" id="2.7.6.3" evidence="3"/>
<name>A0ABW1AM36_9RHOO</name>
<evidence type="ECO:0000256" key="11">
    <source>
        <dbReference type="ARBA" id="ARBA00029766"/>
    </source>
</evidence>
<evidence type="ECO:0000256" key="10">
    <source>
        <dbReference type="ARBA" id="ARBA00029409"/>
    </source>
</evidence>
<dbReference type="InterPro" id="IPR035907">
    <property type="entry name" value="Hppk_sf"/>
</dbReference>
<proteinExistence type="inferred from homology"/>
<gene>
    <name evidence="14" type="primary">folK</name>
    <name evidence="14" type="ORF">ACFPTN_02810</name>
</gene>
<comment type="similarity">
    <text evidence="2">Belongs to the HPPK family.</text>
</comment>
<dbReference type="GO" id="GO:0003848">
    <property type="term" value="F:2-amino-4-hydroxy-6-hydroxymethyldihydropteridine diphosphokinase activity"/>
    <property type="evidence" value="ECO:0007669"/>
    <property type="project" value="UniProtKB-EC"/>
</dbReference>
<dbReference type="Proteomes" id="UP001595974">
    <property type="component" value="Unassembled WGS sequence"/>
</dbReference>
<dbReference type="CDD" id="cd00483">
    <property type="entry name" value="HPPK"/>
    <property type="match status" value="1"/>
</dbReference>
<evidence type="ECO:0000256" key="12">
    <source>
        <dbReference type="ARBA" id="ARBA00033413"/>
    </source>
</evidence>
<comment type="caution">
    <text evidence="14">The sequence shown here is derived from an EMBL/GenBank/DDBJ whole genome shotgun (WGS) entry which is preliminary data.</text>
</comment>
<dbReference type="InterPro" id="IPR000550">
    <property type="entry name" value="Hppk"/>
</dbReference>
<dbReference type="Gene3D" id="3.30.70.560">
    <property type="entry name" value="7,8-Dihydro-6-hydroxymethylpterin-pyrophosphokinase HPPK"/>
    <property type="match status" value="1"/>
</dbReference>
<comment type="pathway">
    <text evidence="1">Cofactor biosynthesis; tetrahydrofolate biosynthesis; 2-amino-4-hydroxy-6-hydroxymethyl-7,8-dihydropteridine diphosphate from 7,8-dihydroneopterin triphosphate: step 4/4.</text>
</comment>
<protein>
    <recommendedName>
        <fullName evidence="4">2-amino-4-hydroxy-6-hydroxymethyldihydropteridine pyrophosphokinase</fullName>
        <ecNumber evidence="3">2.7.6.3</ecNumber>
    </recommendedName>
    <alternativeName>
        <fullName evidence="11">6-hydroxymethyl-7,8-dihydropterin pyrophosphokinase</fullName>
    </alternativeName>
    <alternativeName>
        <fullName evidence="12">7,8-dihydro-6-hydroxymethylpterin-pyrophosphokinase</fullName>
    </alternativeName>
</protein>
<dbReference type="PROSITE" id="PS00794">
    <property type="entry name" value="HPPK"/>
    <property type="match status" value="1"/>
</dbReference>
<dbReference type="Pfam" id="PF01288">
    <property type="entry name" value="HPPK"/>
    <property type="match status" value="1"/>
</dbReference>
<evidence type="ECO:0000256" key="3">
    <source>
        <dbReference type="ARBA" id="ARBA00013253"/>
    </source>
</evidence>
<keyword evidence="7" id="KW-0418">Kinase</keyword>
<keyword evidence="5 14" id="KW-0808">Transferase</keyword>
<dbReference type="EMBL" id="JBHSOG010000008">
    <property type="protein sequence ID" value="MFC5768292.1"/>
    <property type="molecule type" value="Genomic_DNA"/>
</dbReference>
<evidence type="ECO:0000256" key="6">
    <source>
        <dbReference type="ARBA" id="ARBA00022741"/>
    </source>
</evidence>
<evidence type="ECO:0000313" key="15">
    <source>
        <dbReference type="Proteomes" id="UP001595974"/>
    </source>
</evidence>
<accession>A0ABW1AM36</accession>
<evidence type="ECO:0000256" key="7">
    <source>
        <dbReference type="ARBA" id="ARBA00022777"/>
    </source>
</evidence>
<organism evidence="14 15">
    <name type="scientific">Thauera sinica</name>
    <dbReference type="NCBI Taxonomy" id="2665146"/>
    <lineage>
        <taxon>Bacteria</taxon>
        <taxon>Pseudomonadati</taxon>
        <taxon>Pseudomonadota</taxon>
        <taxon>Betaproteobacteria</taxon>
        <taxon>Rhodocyclales</taxon>
        <taxon>Zoogloeaceae</taxon>
        <taxon>Thauera</taxon>
    </lineage>
</organism>
<evidence type="ECO:0000256" key="9">
    <source>
        <dbReference type="ARBA" id="ARBA00022909"/>
    </source>
</evidence>
<evidence type="ECO:0000256" key="1">
    <source>
        <dbReference type="ARBA" id="ARBA00005051"/>
    </source>
</evidence>
<dbReference type="SUPFAM" id="SSF55083">
    <property type="entry name" value="6-hydroxymethyl-7,8-dihydropterin pyrophosphokinase, HPPK"/>
    <property type="match status" value="1"/>
</dbReference>
<evidence type="ECO:0000313" key="14">
    <source>
        <dbReference type="EMBL" id="MFC5768292.1"/>
    </source>
</evidence>
<keyword evidence="8" id="KW-0067">ATP-binding</keyword>
<evidence type="ECO:0000256" key="8">
    <source>
        <dbReference type="ARBA" id="ARBA00022840"/>
    </source>
</evidence>
<keyword evidence="9" id="KW-0289">Folate biosynthesis</keyword>